<dbReference type="Pfam" id="PF00646">
    <property type="entry name" value="F-box"/>
    <property type="match status" value="1"/>
</dbReference>
<dbReference type="PROSITE" id="PS00028">
    <property type="entry name" value="ZINC_FINGER_C2H2_1"/>
    <property type="match status" value="1"/>
</dbReference>
<dbReference type="eggNOG" id="ENOG502SAM6">
    <property type="taxonomic scope" value="Eukaryota"/>
</dbReference>
<evidence type="ECO:0000256" key="1">
    <source>
        <dbReference type="PROSITE-ProRule" id="PRU00042"/>
    </source>
</evidence>
<evidence type="ECO:0000259" key="3">
    <source>
        <dbReference type="PROSITE" id="PS50181"/>
    </source>
</evidence>
<dbReference type="EMBL" id="GL377308">
    <property type="protein sequence ID" value="EFI95867.1"/>
    <property type="molecule type" value="Genomic_DNA"/>
</dbReference>
<dbReference type="SMART" id="SM00256">
    <property type="entry name" value="FBOX"/>
    <property type="match status" value="1"/>
</dbReference>
<keyword evidence="1" id="KW-0479">Metal-binding</keyword>
<keyword evidence="5" id="KW-1185">Reference proteome</keyword>
<dbReference type="InterPro" id="IPR036047">
    <property type="entry name" value="F-box-like_dom_sf"/>
</dbReference>
<protein>
    <recommendedName>
        <fullName evidence="6">F-box domain-containing protein</fullName>
    </recommendedName>
</protein>
<dbReference type="Proteomes" id="UP000007431">
    <property type="component" value="Unassembled WGS sequence"/>
</dbReference>
<dbReference type="VEuPathDB" id="FungiDB:SCHCODRAFT_01313868"/>
<dbReference type="AlphaFoldDB" id="D8QAP0"/>
<evidence type="ECO:0000313" key="4">
    <source>
        <dbReference type="EMBL" id="EFI95867.1"/>
    </source>
</evidence>
<accession>D8QAP0</accession>
<dbReference type="HOGENOM" id="CLU_010790_4_0_1"/>
<evidence type="ECO:0000313" key="5">
    <source>
        <dbReference type="Proteomes" id="UP000007431"/>
    </source>
</evidence>
<dbReference type="CDD" id="cd09917">
    <property type="entry name" value="F-box_SF"/>
    <property type="match status" value="1"/>
</dbReference>
<feature type="non-terminal residue" evidence="4">
    <location>
        <position position="618"/>
    </location>
</feature>
<dbReference type="PROSITE" id="PS50181">
    <property type="entry name" value="FBOX"/>
    <property type="match status" value="1"/>
</dbReference>
<feature type="domain" description="C2H2-type" evidence="2">
    <location>
        <begin position="561"/>
        <end position="589"/>
    </location>
</feature>
<dbReference type="OMA" id="CTYCEIS"/>
<dbReference type="InterPro" id="IPR013087">
    <property type="entry name" value="Znf_C2H2_type"/>
</dbReference>
<evidence type="ECO:0008006" key="6">
    <source>
        <dbReference type="Google" id="ProtNLM"/>
    </source>
</evidence>
<dbReference type="GeneID" id="9588926"/>
<dbReference type="InterPro" id="IPR001810">
    <property type="entry name" value="F-box_dom"/>
</dbReference>
<reference evidence="4 5" key="1">
    <citation type="journal article" date="2010" name="Nat. Biotechnol.">
        <title>Genome sequence of the model mushroom Schizophyllum commune.</title>
        <authorList>
            <person name="Ohm R.A."/>
            <person name="de Jong J.F."/>
            <person name="Lugones L.G."/>
            <person name="Aerts A."/>
            <person name="Kothe E."/>
            <person name="Stajich J.E."/>
            <person name="de Vries R.P."/>
            <person name="Record E."/>
            <person name="Levasseur A."/>
            <person name="Baker S.E."/>
            <person name="Bartholomew K.A."/>
            <person name="Coutinho P.M."/>
            <person name="Erdmann S."/>
            <person name="Fowler T.J."/>
            <person name="Gathman A.C."/>
            <person name="Lombard V."/>
            <person name="Henrissat B."/>
            <person name="Knabe N."/>
            <person name="Kuees U."/>
            <person name="Lilly W.W."/>
            <person name="Lindquist E."/>
            <person name="Lucas S."/>
            <person name="Magnuson J.K."/>
            <person name="Piumi F."/>
            <person name="Raudaskoski M."/>
            <person name="Salamov A."/>
            <person name="Schmutz J."/>
            <person name="Schwarze F.W.M.R."/>
            <person name="vanKuyk P.A."/>
            <person name="Horton J.S."/>
            <person name="Grigoriev I.V."/>
            <person name="Woesten H.A.B."/>
        </authorList>
    </citation>
    <scope>NUCLEOTIDE SEQUENCE [LARGE SCALE GENOMIC DNA]</scope>
    <source>
        <strain evidence="5">H4-8 / FGSC 9210</strain>
    </source>
</reference>
<evidence type="ECO:0000259" key="2">
    <source>
        <dbReference type="PROSITE" id="PS50157"/>
    </source>
</evidence>
<dbReference type="GO" id="GO:0008270">
    <property type="term" value="F:zinc ion binding"/>
    <property type="evidence" value="ECO:0007669"/>
    <property type="project" value="UniProtKB-KW"/>
</dbReference>
<proteinExistence type="predicted"/>
<dbReference type="OrthoDB" id="2322499at2759"/>
<name>D8QAP0_SCHCM</name>
<sequence length="618" mass="67979">MARAPFQVACLLPGRTTAPQTSAPPSVGVLDDASQNLKSSVRKRPRRRRRSHLLRMPLEIISMILACLPPQDLLSMSRLSRAFRGVLLYRPTALPLWRSALHIKPGSSHIPTDMNEVQLAHLVFGYDCQFCGSRRHVVACYAAHVRLCGKCVRNRFMPSRNLPTSLKRILPSLSGRSGILPYVEDALSGETLFCKPTVDEYAQELDAIAQTNIAPPADWFRTKRRKFLSDLEFTNYCNAARIRGLAEEFQNQRKRQQYRKAEILRHLEEEGWQEEVSKNPNVLSGASFLRNKAVRTMKPLSEKQWTRLRGIAVAHIKKAKAARLERERVAAIEALNESLTSVHAEFRRAQPFRALVPTAGDMAKAPVVRRLYEQLSAAPPSPDAIRAALEAVSPTFADRWRAHCEELLLDIMRAQGGPAPARATLGLATTVFALCGTDTLLTYPHILCEPALDVPLGLRRGAGGWDPRGRVALVACADVVRRMVALAGRDPHATSALAMDALDPWYYYPDEDSAGRRRAYTWRGMLKLARAGGGGPCDARAWETGAARARAGVASFSGGDALCARCGARFSASAALCAHLYQAHSVLRPTGADVVLDYGLMSSAPTRGVLLTLLVDSL</sequence>
<keyword evidence="1" id="KW-0862">Zinc</keyword>
<organism evidence="5">
    <name type="scientific">Schizophyllum commune (strain H4-8 / FGSC 9210)</name>
    <name type="common">Split gill fungus</name>
    <dbReference type="NCBI Taxonomy" id="578458"/>
    <lineage>
        <taxon>Eukaryota</taxon>
        <taxon>Fungi</taxon>
        <taxon>Dikarya</taxon>
        <taxon>Basidiomycota</taxon>
        <taxon>Agaricomycotina</taxon>
        <taxon>Agaricomycetes</taxon>
        <taxon>Agaricomycetidae</taxon>
        <taxon>Agaricales</taxon>
        <taxon>Schizophyllaceae</taxon>
        <taxon>Schizophyllum</taxon>
    </lineage>
</organism>
<gene>
    <name evidence="4" type="ORF">SCHCODRAFT_269978</name>
</gene>
<dbReference type="PROSITE" id="PS50157">
    <property type="entry name" value="ZINC_FINGER_C2H2_2"/>
    <property type="match status" value="1"/>
</dbReference>
<dbReference type="InParanoid" id="D8QAP0"/>
<keyword evidence="1" id="KW-0863">Zinc-finger</keyword>
<dbReference type="KEGG" id="scm:SCHCO_01313868"/>
<dbReference type="SUPFAM" id="SSF81383">
    <property type="entry name" value="F-box domain"/>
    <property type="match status" value="1"/>
</dbReference>
<feature type="domain" description="F-box" evidence="3">
    <location>
        <begin position="50"/>
        <end position="100"/>
    </location>
</feature>